<sequence>MSTDKEFSQNDKNNLLHDEHISNDSVTHAPDFGLAKQPQLVIADGKSAIKVVTMSQSKDNGPGPSKRIRYGDKDYEKTFLKWVEEVSSGESEIESDADYAQSDHDTESEIETDANSEQNITEDEELQLAEQDTSTTKYFYGKNRYKWSKVAAKADRYETPDALYAEYLSTLKPENCAAAGTSQHLKNISYRRPLADRLEEPLRKKPMLWVNGKPLQAYVDSGCGAVLITKSSVDLLGLETIPCTEFIIRYGGSSIEPLGKVKLNLKVDSAAAELEALVVPNVTQNIPVLVGQTFLNNNEVVMIVAGDKVRILSANSEFAQNLDICPGKVPLWAKTSTVIAPRTTALLLVTFRGICNANVYVQGGLRMFPGKEHVLDGCITKAEDGIISITNLSGQDSQMSQEAGHPDDSYFEEWCLRQLEEDDYFVRDGEDGYITKSEHDTESEQSGNEELEKENTELRENLRTQDFFYGREK</sequence>
<keyword evidence="3" id="KW-1185">Reference proteome</keyword>
<feature type="compositionally biased region" description="Basic and acidic residues" evidence="1">
    <location>
        <begin position="453"/>
        <end position="473"/>
    </location>
</feature>
<evidence type="ECO:0000313" key="2">
    <source>
        <dbReference type="EMBL" id="KAK4881034.1"/>
    </source>
</evidence>
<dbReference type="Proteomes" id="UP001353858">
    <property type="component" value="Unassembled WGS sequence"/>
</dbReference>
<feature type="compositionally biased region" description="Acidic residues" evidence="1">
    <location>
        <begin position="108"/>
        <end position="125"/>
    </location>
</feature>
<dbReference type="Pfam" id="PF13650">
    <property type="entry name" value="Asp_protease_2"/>
    <property type="match status" value="1"/>
</dbReference>
<accession>A0AAN7PB92</accession>
<proteinExistence type="predicted"/>
<dbReference type="AlphaFoldDB" id="A0AAN7PB92"/>
<feature type="region of interest" description="Disordered" evidence="1">
    <location>
        <begin position="89"/>
        <end position="125"/>
    </location>
</feature>
<name>A0AAN7PB92_9COLE</name>
<organism evidence="2 3">
    <name type="scientific">Aquatica leii</name>
    <dbReference type="NCBI Taxonomy" id="1421715"/>
    <lineage>
        <taxon>Eukaryota</taxon>
        <taxon>Metazoa</taxon>
        <taxon>Ecdysozoa</taxon>
        <taxon>Arthropoda</taxon>
        <taxon>Hexapoda</taxon>
        <taxon>Insecta</taxon>
        <taxon>Pterygota</taxon>
        <taxon>Neoptera</taxon>
        <taxon>Endopterygota</taxon>
        <taxon>Coleoptera</taxon>
        <taxon>Polyphaga</taxon>
        <taxon>Elateriformia</taxon>
        <taxon>Elateroidea</taxon>
        <taxon>Lampyridae</taxon>
        <taxon>Luciolinae</taxon>
        <taxon>Aquatica</taxon>
    </lineage>
</organism>
<reference evidence="3" key="1">
    <citation type="submission" date="2023-01" db="EMBL/GenBank/DDBJ databases">
        <title>Key to firefly adult light organ development and bioluminescence: homeobox transcription factors regulate luciferase expression and transportation to peroxisome.</title>
        <authorList>
            <person name="Fu X."/>
        </authorList>
    </citation>
    <scope>NUCLEOTIDE SEQUENCE [LARGE SCALE GENOMIC DNA]</scope>
</reference>
<evidence type="ECO:0000313" key="3">
    <source>
        <dbReference type="Proteomes" id="UP001353858"/>
    </source>
</evidence>
<dbReference type="Gene3D" id="2.40.70.10">
    <property type="entry name" value="Acid Proteases"/>
    <property type="match status" value="1"/>
</dbReference>
<feature type="compositionally biased region" description="Acidic residues" evidence="1">
    <location>
        <begin position="443"/>
        <end position="452"/>
    </location>
</feature>
<dbReference type="EMBL" id="JARPUR010000002">
    <property type="protein sequence ID" value="KAK4881034.1"/>
    <property type="molecule type" value="Genomic_DNA"/>
</dbReference>
<comment type="caution">
    <text evidence="2">The sequence shown here is derived from an EMBL/GenBank/DDBJ whole genome shotgun (WGS) entry which is preliminary data.</text>
</comment>
<feature type="region of interest" description="Disordered" evidence="1">
    <location>
        <begin position="430"/>
        <end position="473"/>
    </location>
</feature>
<dbReference type="CDD" id="cd00303">
    <property type="entry name" value="retropepsin_like"/>
    <property type="match status" value="1"/>
</dbReference>
<evidence type="ECO:0000256" key="1">
    <source>
        <dbReference type="SAM" id="MobiDB-lite"/>
    </source>
</evidence>
<dbReference type="SUPFAM" id="SSF50630">
    <property type="entry name" value="Acid proteases"/>
    <property type="match status" value="1"/>
</dbReference>
<feature type="compositionally biased region" description="Basic and acidic residues" evidence="1">
    <location>
        <begin position="1"/>
        <end position="22"/>
    </location>
</feature>
<protein>
    <submittedName>
        <fullName evidence="2">Uncharacterized protein</fullName>
    </submittedName>
</protein>
<feature type="region of interest" description="Disordered" evidence="1">
    <location>
        <begin position="1"/>
        <end position="30"/>
    </location>
</feature>
<dbReference type="InterPro" id="IPR021109">
    <property type="entry name" value="Peptidase_aspartic_dom_sf"/>
</dbReference>
<gene>
    <name evidence="2" type="ORF">RN001_004353</name>
</gene>